<dbReference type="Gene3D" id="3.40.50.300">
    <property type="entry name" value="P-loop containing nucleotide triphosphate hydrolases"/>
    <property type="match status" value="1"/>
</dbReference>
<dbReference type="SMART" id="SM00382">
    <property type="entry name" value="AAA"/>
    <property type="match status" value="1"/>
</dbReference>
<reference evidence="5" key="1">
    <citation type="submission" date="2020-08" db="EMBL/GenBank/DDBJ databases">
        <title>Genome public.</title>
        <authorList>
            <person name="Liu C."/>
            <person name="Sun Q."/>
        </authorList>
    </citation>
    <scope>NUCLEOTIDE SEQUENCE</scope>
    <source>
        <strain evidence="5">NSJ-55</strain>
    </source>
</reference>
<dbReference type="AlphaFoldDB" id="A0A923RTL8"/>
<feature type="domain" description="ABC transporter" evidence="4">
    <location>
        <begin position="2"/>
        <end position="227"/>
    </location>
</feature>
<evidence type="ECO:0000256" key="2">
    <source>
        <dbReference type="ARBA" id="ARBA00022741"/>
    </source>
</evidence>
<evidence type="ECO:0000256" key="1">
    <source>
        <dbReference type="ARBA" id="ARBA00022448"/>
    </source>
</evidence>
<dbReference type="Pfam" id="PF00005">
    <property type="entry name" value="ABC_tran"/>
    <property type="match status" value="1"/>
</dbReference>
<dbReference type="GO" id="GO:0016887">
    <property type="term" value="F:ATP hydrolysis activity"/>
    <property type="evidence" value="ECO:0007669"/>
    <property type="project" value="InterPro"/>
</dbReference>
<keyword evidence="6" id="KW-1185">Reference proteome</keyword>
<dbReference type="InterPro" id="IPR051782">
    <property type="entry name" value="ABC_Transporter_VariousFunc"/>
</dbReference>
<dbReference type="GO" id="GO:0005524">
    <property type="term" value="F:ATP binding"/>
    <property type="evidence" value="ECO:0007669"/>
    <property type="project" value="UniProtKB-KW"/>
</dbReference>
<keyword evidence="1" id="KW-0813">Transport</keyword>
<comment type="caution">
    <text evidence="5">The sequence shown here is derived from an EMBL/GenBank/DDBJ whole genome shotgun (WGS) entry which is preliminary data.</text>
</comment>
<dbReference type="InterPro" id="IPR027417">
    <property type="entry name" value="P-loop_NTPase"/>
</dbReference>
<evidence type="ECO:0000313" key="6">
    <source>
        <dbReference type="Proteomes" id="UP000652477"/>
    </source>
</evidence>
<dbReference type="PROSITE" id="PS50893">
    <property type="entry name" value="ABC_TRANSPORTER_2"/>
    <property type="match status" value="1"/>
</dbReference>
<dbReference type="SUPFAM" id="SSF52540">
    <property type="entry name" value="P-loop containing nucleoside triphosphate hydrolases"/>
    <property type="match status" value="1"/>
</dbReference>
<gene>
    <name evidence="5" type="ORF">H8S37_15950</name>
</gene>
<accession>A0A923RTL8</accession>
<dbReference type="PANTHER" id="PTHR42939">
    <property type="entry name" value="ABC TRANSPORTER ATP-BINDING PROTEIN ALBC-RELATED"/>
    <property type="match status" value="1"/>
</dbReference>
<keyword evidence="3 5" id="KW-0067">ATP-binding</keyword>
<dbReference type="InterPro" id="IPR003439">
    <property type="entry name" value="ABC_transporter-like_ATP-bd"/>
</dbReference>
<evidence type="ECO:0000259" key="4">
    <source>
        <dbReference type="PROSITE" id="PS50893"/>
    </source>
</evidence>
<dbReference type="Proteomes" id="UP000652477">
    <property type="component" value="Unassembled WGS sequence"/>
</dbReference>
<dbReference type="RefSeq" id="WP_186877061.1">
    <property type="nucleotide sequence ID" value="NZ_JACOPF010000005.1"/>
</dbReference>
<keyword evidence="2" id="KW-0547">Nucleotide-binding</keyword>
<organism evidence="5 6">
    <name type="scientific">Mediterraneibacter hominis</name>
    <dbReference type="NCBI Taxonomy" id="2763054"/>
    <lineage>
        <taxon>Bacteria</taxon>
        <taxon>Bacillati</taxon>
        <taxon>Bacillota</taxon>
        <taxon>Clostridia</taxon>
        <taxon>Lachnospirales</taxon>
        <taxon>Lachnospiraceae</taxon>
        <taxon>Mediterraneibacter</taxon>
    </lineage>
</organism>
<dbReference type="CDD" id="cd03230">
    <property type="entry name" value="ABC_DR_subfamily_A"/>
    <property type="match status" value="1"/>
</dbReference>
<protein>
    <submittedName>
        <fullName evidence="5">ABC transporter ATP-binding protein</fullName>
    </submittedName>
</protein>
<evidence type="ECO:0000313" key="5">
    <source>
        <dbReference type="EMBL" id="MBC5690407.1"/>
    </source>
</evidence>
<proteinExistence type="predicted"/>
<evidence type="ECO:0000256" key="3">
    <source>
        <dbReference type="ARBA" id="ARBA00022840"/>
    </source>
</evidence>
<dbReference type="InterPro" id="IPR003593">
    <property type="entry name" value="AAA+_ATPase"/>
</dbReference>
<name>A0A923RTL8_9FIRM</name>
<sequence>MIELYNLTKYFGSLCAVNHVSLTIPDGNFFGLLGTNGAGKSTLLKILSGILTADEGTVKIDGVSPSLCADSKQSFFCLPDEPYYFPNASLETMAQFYKRQYPNLDTDSVSYMAEALNLDMCFPLRTFSKGMKRQAFLILALCAGTRYVFCDEVFDGLDPIATKLMKNLFRQEMTRRNFTVLVASHKLDALQDICQNIGILHKGGLITSADISHSTADVYKMQCVFSSKESIEELRKELYVIHCHTDGYFSTIIAKGDLQTIQQKIQEKHPVFSENISLTLEEIFMTQMEENGYDIRKVFL</sequence>
<dbReference type="EMBL" id="JACOPF010000005">
    <property type="protein sequence ID" value="MBC5690407.1"/>
    <property type="molecule type" value="Genomic_DNA"/>
</dbReference>
<dbReference type="PANTHER" id="PTHR42939:SF1">
    <property type="entry name" value="ABC TRANSPORTER ATP-BINDING PROTEIN ALBC-RELATED"/>
    <property type="match status" value="1"/>
</dbReference>